<keyword evidence="2" id="KW-1185">Reference proteome</keyword>
<dbReference type="VEuPathDB" id="FungiDB:BO82DRAFT_408107"/>
<evidence type="ECO:0000313" key="1">
    <source>
        <dbReference type="EMBL" id="PYH75313.1"/>
    </source>
</evidence>
<dbReference type="AlphaFoldDB" id="A0A319CA06"/>
<dbReference type="Proteomes" id="UP000248340">
    <property type="component" value="Unassembled WGS sequence"/>
</dbReference>
<name>A0A319CA06_9EURO</name>
<sequence length="54" mass="5935">MGIGPTKTEIVDLICVIYLALARETLNKLLELTAERCNEVAKNPPLLGGSFLEY</sequence>
<organism evidence="1 2">
    <name type="scientific">Aspergillus uvarum CBS 121591</name>
    <dbReference type="NCBI Taxonomy" id="1448315"/>
    <lineage>
        <taxon>Eukaryota</taxon>
        <taxon>Fungi</taxon>
        <taxon>Dikarya</taxon>
        <taxon>Ascomycota</taxon>
        <taxon>Pezizomycotina</taxon>
        <taxon>Eurotiomycetes</taxon>
        <taxon>Eurotiomycetidae</taxon>
        <taxon>Eurotiales</taxon>
        <taxon>Aspergillaceae</taxon>
        <taxon>Aspergillus</taxon>
        <taxon>Aspergillus subgen. Circumdati</taxon>
    </lineage>
</organism>
<evidence type="ECO:0000313" key="2">
    <source>
        <dbReference type="Proteomes" id="UP000248340"/>
    </source>
</evidence>
<protein>
    <submittedName>
        <fullName evidence="1">Uncharacterized protein</fullName>
    </submittedName>
</protein>
<gene>
    <name evidence="1" type="ORF">BO82DRAFT_408107</name>
</gene>
<accession>A0A319CA06</accession>
<proteinExistence type="predicted"/>
<dbReference type="GeneID" id="37142413"/>
<dbReference type="EMBL" id="KZ821838">
    <property type="protein sequence ID" value="PYH75313.1"/>
    <property type="molecule type" value="Genomic_DNA"/>
</dbReference>
<reference evidence="1 2" key="1">
    <citation type="submission" date="2016-12" db="EMBL/GenBank/DDBJ databases">
        <title>The genomes of Aspergillus section Nigri reveals drivers in fungal speciation.</title>
        <authorList>
            <consortium name="DOE Joint Genome Institute"/>
            <person name="Vesth T.C."/>
            <person name="Nybo J."/>
            <person name="Theobald S."/>
            <person name="Brandl J."/>
            <person name="Frisvad J.C."/>
            <person name="Nielsen K.F."/>
            <person name="Lyhne E.K."/>
            <person name="Kogle M.E."/>
            <person name="Kuo A."/>
            <person name="Riley R."/>
            <person name="Clum A."/>
            <person name="Nolan M."/>
            <person name="Lipzen A."/>
            <person name="Salamov A."/>
            <person name="Henrissat B."/>
            <person name="Wiebenga A."/>
            <person name="De Vries R.P."/>
            <person name="Grigoriev I.V."/>
            <person name="Mortensen U.H."/>
            <person name="Andersen M.R."/>
            <person name="Baker S.E."/>
        </authorList>
    </citation>
    <scope>NUCLEOTIDE SEQUENCE [LARGE SCALE GENOMIC DNA]</scope>
    <source>
        <strain evidence="1 2">CBS 121591</strain>
    </source>
</reference>
<dbReference type="RefSeq" id="XP_025485513.1">
    <property type="nucleotide sequence ID" value="XM_025639671.1"/>
</dbReference>